<sequence>MLDCHLLPAVDFRVLVTALAGCVSSPVCTGMFSSVVSFFQLLVKEGDDEGTQQHWRRNNVRATTLIFAIAIGVAIAANIYLLTRGSSRGMTLKRKQLQPDKNSGEPVNLDFDENYQFLFDRHGKRIRSRRRVPVIEENTDAEAGEIERENVSEKVQEKAL</sequence>
<feature type="region of interest" description="Disordered" evidence="1">
    <location>
        <begin position="137"/>
        <end position="160"/>
    </location>
</feature>
<feature type="compositionally biased region" description="Basic and acidic residues" evidence="1">
    <location>
        <begin position="145"/>
        <end position="160"/>
    </location>
</feature>
<dbReference type="Proteomes" id="UP000224006">
    <property type="component" value="Chromosome I"/>
</dbReference>
<evidence type="ECO:0000313" key="4">
    <source>
        <dbReference type="Proteomes" id="UP000224006"/>
    </source>
</evidence>
<keyword evidence="2" id="KW-0812">Transmembrane</keyword>
<feature type="transmembrane region" description="Helical" evidence="2">
    <location>
        <begin position="62"/>
        <end position="83"/>
    </location>
</feature>
<proteinExistence type="predicted"/>
<dbReference type="VEuPathDB" id="ToxoDB:BESB_009520"/>
<accession>A0A2A9MQX7</accession>
<evidence type="ECO:0000256" key="2">
    <source>
        <dbReference type="SAM" id="Phobius"/>
    </source>
</evidence>
<evidence type="ECO:0008006" key="5">
    <source>
        <dbReference type="Google" id="ProtNLM"/>
    </source>
</evidence>
<keyword evidence="2" id="KW-0472">Membrane</keyword>
<keyword evidence="2" id="KW-1133">Transmembrane helix</keyword>
<protein>
    <recommendedName>
        <fullName evidence="5">Transmembrane protein</fullName>
    </recommendedName>
</protein>
<gene>
    <name evidence="3" type="ORF">BESB_009520</name>
</gene>
<reference evidence="3 4" key="1">
    <citation type="submission" date="2017-09" db="EMBL/GenBank/DDBJ databases">
        <title>Genome sequencing of Besnoitia besnoiti strain Bb-Ger1.</title>
        <authorList>
            <person name="Schares G."/>
            <person name="Venepally P."/>
            <person name="Lorenzi H.A."/>
        </authorList>
    </citation>
    <scope>NUCLEOTIDE SEQUENCE [LARGE SCALE GENOMIC DNA]</scope>
    <source>
        <strain evidence="3 4">Bb-Ger1</strain>
    </source>
</reference>
<dbReference type="KEGG" id="bbes:BESB_009520"/>
<evidence type="ECO:0000256" key="1">
    <source>
        <dbReference type="SAM" id="MobiDB-lite"/>
    </source>
</evidence>
<keyword evidence="4" id="KW-1185">Reference proteome</keyword>
<evidence type="ECO:0000313" key="3">
    <source>
        <dbReference type="EMBL" id="PFH38610.1"/>
    </source>
</evidence>
<organism evidence="3 4">
    <name type="scientific">Besnoitia besnoiti</name>
    <name type="common">Apicomplexan protozoan</name>
    <dbReference type="NCBI Taxonomy" id="94643"/>
    <lineage>
        <taxon>Eukaryota</taxon>
        <taxon>Sar</taxon>
        <taxon>Alveolata</taxon>
        <taxon>Apicomplexa</taxon>
        <taxon>Conoidasida</taxon>
        <taxon>Coccidia</taxon>
        <taxon>Eucoccidiorida</taxon>
        <taxon>Eimeriorina</taxon>
        <taxon>Sarcocystidae</taxon>
        <taxon>Besnoitia</taxon>
    </lineage>
</organism>
<dbReference type="GeneID" id="40306014"/>
<dbReference type="EMBL" id="NWUJ01000001">
    <property type="protein sequence ID" value="PFH38610.1"/>
    <property type="molecule type" value="Genomic_DNA"/>
</dbReference>
<comment type="caution">
    <text evidence="3">The sequence shown here is derived from an EMBL/GenBank/DDBJ whole genome shotgun (WGS) entry which is preliminary data.</text>
</comment>
<dbReference type="OrthoDB" id="10321126at2759"/>
<dbReference type="AlphaFoldDB" id="A0A2A9MQX7"/>
<feature type="transmembrane region" description="Helical" evidence="2">
    <location>
        <begin position="12"/>
        <end position="42"/>
    </location>
</feature>
<dbReference type="RefSeq" id="XP_029222619.1">
    <property type="nucleotide sequence ID" value="XM_029359706.1"/>
</dbReference>
<name>A0A2A9MQX7_BESBE</name>